<dbReference type="Gramene" id="OB11G17580.1">
    <property type="protein sequence ID" value="OB11G17580.1"/>
    <property type="gene ID" value="OB11G17580"/>
</dbReference>
<evidence type="ECO:0000256" key="2">
    <source>
        <dbReference type="SAM" id="SignalP"/>
    </source>
</evidence>
<organism evidence="3">
    <name type="scientific">Oryza brachyantha</name>
    <name type="common">malo sina</name>
    <dbReference type="NCBI Taxonomy" id="4533"/>
    <lineage>
        <taxon>Eukaryota</taxon>
        <taxon>Viridiplantae</taxon>
        <taxon>Streptophyta</taxon>
        <taxon>Embryophyta</taxon>
        <taxon>Tracheophyta</taxon>
        <taxon>Spermatophyta</taxon>
        <taxon>Magnoliopsida</taxon>
        <taxon>Liliopsida</taxon>
        <taxon>Poales</taxon>
        <taxon>Poaceae</taxon>
        <taxon>BOP clade</taxon>
        <taxon>Oryzoideae</taxon>
        <taxon>Oryzeae</taxon>
        <taxon>Oryzinae</taxon>
        <taxon>Oryza</taxon>
    </lineage>
</organism>
<feature type="transmembrane region" description="Helical" evidence="1">
    <location>
        <begin position="51"/>
        <end position="76"/>
    </location>
</feature>
<evidence type="ECO:0000256" key="1">
    <source>
        <dbReference type="SAM" id="Phobius"/>
    </source>
</evidence>
<evidence type="ECO:0000313" key="3">
    <source>
        <dbReference type="EnsemblPlants" id="OB11G17580.1"/>
    </source>
</evidence>
<protein>
    <submittedName>
        <fullName evidence="3">Uncharacterized protein</fullName>
    </submittedName>
</protein>
<dbReference type="AlphaFoldDB" id="J3N7H2"/>
<keyword evidence="1" id="KW-0472">Membrane</keyword>
<feature type="signal peptide" evidence="2">
    <location>
        <begin position="1"/>
        <end position="17"/>
    </location>
</feature>
<reference evidence="3" key="1">
    <citation type="journal article" date="2013" name="Nat. Commun.">
        <title>Whole-genome sequencing of Oryza brachyantha reveals mechanisms underlying Oryza genome evolution.</title>
        <authorList>
            <person name="Chen J."/>
            <person name="Huang Q."/>
            <person name="Gao D."/>
            <person name="Wang J."/>
            <person name="Lang Y."/>
            <person name="Liu T."/>
            <person name="Li B."/>
            <person name="Bai Z."/>
            <person name="Luis Goicoechea J."/>
            <person name="Liang C."/>
            <person name="Chen C."/>
            <person name="Zhang W."/>
            <person name="Sun S."/>
            <person name="Liao Y."/>
            <person name="Zhang X."/>
            <person name="Yang L."/>
            <person name="Song C."/>
            <person name="Wang M."/>
            <person name="Shi J."/>
            <person name="Liu G."/>
            <person name="Liu J."/>
            <person name="Zhou H."/>
            <person name="Zhou W."/>
            <person name="Yu Q."/>
            <person name="An N."/>
            <person name="Chen Y."/>
            <person name="Cai Q."/>
            <person name="Wang B."/>
            <person name="Liu B."/>
            <person name="Min J."/>
            <person name="Huang Y."/>
            <person name="Wu H."/>
            <person name="Li Z."/>
            <person name="Zhang Y."/>
            <person name="Yin Y."/>
            <person name="Song W."/>
            <person name="Jiang J."/>
            <person name="Jackson S.A."/>
            <person name="Wing R.A."/>
            <person name="Wang J."/>
            <person name="Chen M."/>
        </authorList>
    </citation>
    <scope>NUCLEOTIDE SEQUENCE [LARGE SCALE GENOMIC DNA]</scope>
    <source>
        <strain evidence="3">cv. IRGC 101232</strain>
    </source>
</reference>
<keyword evidence="1" id="KW-1133">Transmembrane helix</keyword>
<keyword evidence="2" id="KW-0732">Signal</keyword>
<feature type="chain" id="PRO_5003774891" evidence="2">
    <location>
        <begin position="18"/>
        <end position="96"/>
    </location>
</feature>
<reference evidence="3" key="2">
    <citation type="submission" date="2013-04" db="UniProtKB">
        <authorList>
            <consortium name="EnsemblPlants"/>
        </authorList>
    </citation>
    <scope>IDENTIFICATION</scope>
</reference>
<accession>J3N7H2</accession>
<evidence type="ECO:0000313" key="4">
    <source>
        <dbReference type="Proteomes" id="UP000006038"/>
    </source>
</evidence>
<keyword evidence="4" id="KW-1185">Reference proteome</keyword>
<name>J3N7H2_ORYBR</name>
<dbReference type="HOGENOM" id="CLU_2363067_0_0_1"/>
<proteinExistence type="predicted"/>
<sequence>MAVAFLLWGAAATAAVAFSHRGAVATTFLLHAATAAVAFLLRPATMVVFSVWAAVSFLVQAVDAGGGALAGVVVSGRRQWSRCQRRQIYGWVLAAE</sequence>
<dbReference type="Proteomes" id="UP000006038">
    <property type="component" value="Chromosome 11"/>
</dbReference>
<dbReference type="EnsemblPlants" id="OB11G17580.1">
    <property type="protein sequence ID" value="OB11G17580.1"/>
    <property type="gene ID" value="OB11G17580"/>
</dbReference>
<keyword evidence="1" id="KW-0812">Transmembrane</keyword>